<gene>
    <name evidence="2" type="ORF">AVDCRST_MAG56-4173</name>
</gene>
<reference evidence="2" key="1">
    <citation type="submission" date="2020-02" db="EMBL/GenBank/DDBJ databases">
        <authorList>
            <person name="Meier V. D."/>
        </authorList>
    </citation>
    <scope>NUCLEOTIDE SEQUENCE</scope>
    <source>
        <strain evidence="2">AVDCRST_MAG56</strain>
    </source>
</reference>
<organism evidence="2">
    <name type="scientific">uncultured Cytophagales bacterium</name>
    <dbReference type="NCBI Taxonomy" id="158755"/>
    <lineage>
        <taxon>Bacteria</taxon>
        <taxon>Pseudomonadati</taxon>
        <taxon>Bacteroidota</taxon>
        <taxon>Sphingobacteriia</taxon>
        <taxon>Sphingobacteriales</taxon>
        <taxon>environmental samples</taxon>
    </lineage>
</organism>
<dbReference type="Pfam" id="PF03016">
    <property type="entry name" value="Exostosin_GT47"/>
    <property type="match status" value="1"/>
</dbReference>
<evidence type="ECO:0000259" key="1">
    <source>
        <dbReference type="Pfam" id="PF03016"/>
    </source>
</evidence>
<proteinExistence type="predicted"/>
<dbReference type="PANTHER" id="PTHR11062">
    <property type="entry name" value="EXOSTOSIN HEPARAN SULFATE GLYCOSYLTRANSFERASE -RELATED"/>
    <property type="match status" value="1"/>
</dbReference>
<dbReference type="PANTHER" id="PTHR11062:SF73">
    <property type="entry name" value="EXOSTOSIN-LIKE 3"/>
    <property type="match status" value="1"/>
</dbReference>
<dbReference type="InterPro" id="IPR040911">
    <property type="entry name" value="Exostosin_GT47"/>
</dbReference>
<protein>
    <recommendedName>
        <fullName evidence="1">Exostosin GT47 domain-containing protein</fullName>
    </recommendedName>
</protein>
<feature type="domain" description="Exostosin GT47" evidence="1">
    <location>
        <begin position="255"/>
        <end position="333"/>
    </location>
</feature>
<dbReference type="InterPro" id="IPR004263">
    <property type="entry name" value="Exostosin"/>
</dbReference>
<dbReference type="EMBL" id="CADCTQ010000351">
    <property type="protein sequence ID" value="CAA9286439.1"/>
    <property type="molecule type" value="Genomic_DNA"/>
</dbReference>
<evidence type="ECO:0000313" key="2">
    <source>
        <dbReference type="EMBL" id="CAA9286439.1"/>
    </source>
</evidence>
<dbReference type="GO" id="GO:0016757">
    <property type="term" value="F:glycosyltransferase activity"/>
    <property type="evidence" value="ECO:0007669"/>
    <property type="project" value="InterPro"/>
</dbReference>
<dbReference type="AlphaFoldDB" id="A0A6J4JSZ7"/>
<name>A0A6J4JSZ7_9SPHI</name>
<accession>A0A6J4JSZ7</accession>
<sequence length="384" mass="44510">MQAQTADKVKVFVDAADFSEKPLKAAFLHPLVGLPDWSGFAEGSIKEHVFDNYTEEGKQYLALAELAECDYIAFPYNYQAVFNNPFVKERLEAYVEFERQSGKPVLLFYPYDPEINRLLDQIPFKNPVIFASSIFRSTQPGNVQSMPTFIKDPLSDYGNHLALRPKREKAVVGFCGFATPLNVPWGKYRLQEEIRLLLYQMKLVGVLGIDSFHAPRVLALKKLLHSDRVEPNFILRSHSAFHSEKGLFSKQADKNYLETFRREYFDNIVNSDYVVCGRGNGNFSYRLYETLALGRIPIFIDTDAALPFQDRIDWHKYCVWVGENRIRAIGRTVSDFHNRLDAKQFEQLQRDCRRLWEDYLRPEGYFREVARELAEKAVPAYSQP</sequence>